<dbReference type="OrthoDB" id="1158011at2759"/>
<dbReference type="AlphaFoldDB" id="A0A7R8WBY7"/>
<accession>A0A7R8WBY7</accession>
<feature type="compositionally biased region" description="Basic residues" evidence="1">
    <location>
        <begin position="16"/>
        <end position="39"/>
    </location>
</feature>
<feature type="compositionally biased region" description="Low complexity" evidence="1">
    <location>
        <begin position="104"/>
        <end position="115"/>
    </location>
</feature>
<evidence type="ECO:0000256" key="1">
    <source>
        <dbReference type="SAM" id="MobiDB-lite"/>
    </source>
</evidence>
<evidence type="ECO:0000256" key="2">
    <source>
        <dbReference type="SAM" id="Phobius"/>
    </source>
</evidence>
<sequence length="516" mass="57373">MAQGNMKVKNRDKVPPKKKHVSKIPKKGPKPLPGKKSKQKQSQSAQIHRAISKAINARNEDMVKAQASHTDGRSFQLLTPSSSSAASSSVSLLKKAPVYFPVDSPEEPSVSSPGRGSNGGRGLSSSSSSPCPTASPILLVLLLAAFSVGFLLALLIALVLQASPLADPQTNNFYCSDEFLKASGFDNPLVGYDPASLRNVLSIRTAVLVFSETENFKLRSVLRRTWLSDVQRRQRTSEGELMPPIGQFWFVVEVEDILSRISSLPIPRSPRNKSFDITQQESVRDFSPRETAERIYAQLFKEKRQNSSTVLPEVEGTVAKQLLLEYQQYRDILFVGPRESSLAVAIDYLDAHVDASFVLKVPDSSFVNFKALSQRLSVLSADVADHVFLASFGEPLENLMSSSSNTIHCDQTIALSQHNPRAWVISGQLLKKVSQIRKKFSTSHTLINCQTNEGFTLMSWIAPFHVHRIHERNIRLNDSLHICSEDDLITAPLTAAQIERRHRNLKVKMRQCVHRN</sequence>
<organism evidence="3">
    <name type="scientific">Cyprideis torosa</name>
    <dbReference type="NCBI Taxonomy" id="163714"/>
    <lineage>
        <taxon>Eukaryota</taxon>
        <taxon>Metazoa</taxon>
        <taxon>Ecdysozoa</taxon>
        <taxon>Arthropoda</taxon>
        <taxon>Crustacea</taxon>
        <taxon>Oligostraca</taxon>
        <taxon>Ostracoda</taxon>
        <taxon>Podocopa</taxon>
        <taxon>Podocopida</taxon>
        <taxon>Cytherocopina</taxon>
        <taxon>Cytheroidea</taxon>
        <taxon>Cytherideidae</taxon>
        <taxon>Cyprideis</taxon>
    </lineage>
</organism>
<proteinExistence type="predicted"/>
<feature type="region of interest" description="Disordered" evidence="1">
    <location>
        <begin position="104"/>
        <end position="130"/>
    </location>
</feature>
<evidence type="ECO:0000313" key="3">
    <source>
        <dbReference type="EMBL" id="CAD7228814.1"/>
    </source>
</evidence>
<dbReference type="InterPro" id="IPR019034">
    <property type="entry name" value="UPF0390"/>
</dbReference>
<gene>
    <name evidence="3" type="ORF">CTOB1V02_LOCUS6692</name>
</gene>
<protein>
    <submittedName>
        <fullName evidence="3">Uncharacterized protein</fullName>
    </submittedName>
</protein>
<keyword evidence="2" id="KW-0472">Membrane</keyword>
<dbReference type="EMBL" id="OB661712">
    <property type="protein sequence ID" value="CAD7228814.1"/>
    <property type="molecule type" value="Genomic_DNA"/>
</dbReference>
<reference evidence="3" key="1">
    <citation type="submission" date="2020-11" db="EMBL/GenBank/DDBJ databases">
        <authorList>
            <person name="Tran Van P."/>
        </authorList>
    </citation>
    <scope>NUCLEOTIDE SEQUENCE</scope>
</reference>
<dbReference type="Pfam" id="PF09495">
    <property type="entry name" value="DUF2462"/>
    <property type="match status" value="1"/>
</dbReference>
<keyword evidence="2" id="KW-0812">Transmembrane</keyword>
<feature type="transmembrane region" description="Helical" evidence="2">
    <location>
        <begin position="137"/>
        <end position="160"/>
    </location>
</feature>
<feature type="region of interest" description="Disordered" evidence="1">
    <location>
        <begin position="1"/>
        <end position="80"/>
    </location>
</feature>
<keyword evidence="2" id="KW-1133">Transmembrane helix</keyword>
<name>A0A7R8WBY7_9CRUS</name>